<evidence type="ECO:0000259" key="1">
    <source>
        <dbReference type="Pfam" id="PF07727"/>
    </source>
</evidence>
<dbReference type="Pfam" id="PF07727">
    <property type="entry name" value="RVT_2"/>
    <property type="match status" value="1"/>
</dbReference>
<accession>A0AA38HK04</accession>
<evidence type="ECO:0000313" key="2">
    <source>
        <dbReference type="EMBL" id="KAJ3636405.1"/>
    </source>
</evidence>
<reference evidence="2" key="1">
    <citation type="journal article" date="2023" name="G3 (Bethesda)">
        <title>Whole genome assemblies of Zophobas morio and Tenebrio molitor.</title>
        <authorList>
            <person name="Kaur S."/>
            <person name="Stinson S.A."/>
            <person name="diCenzo G.C."/>
        </authorList>
    </citation>
    <scope>NUCLEOTIDE SEQUENCE</scope>
    <source>
        <strain evidence="2">QUZm001</strain>
    </source>
</reference>
<protein>
    <recommendedName>
        <fullName evidence="1">Reverse transcriptase Ty1/copia-type domain-containing protein</fullName>
    </recommendedName>
</protein>
<feature type="domain" description="Reverse transcriptase Ty1/copia-type" evidence="1">
    <location>
        <begin position="4"/>
        <end position="105"/>
    </location>
</feature>
<dbReference type="AlphaFoldDB" id="A0AA38HK04"/>
<keyword evidence="3" id="KW-1185">Reference proteome</keyword>
<dbReference type="Proteomes" id="UP001168821">
    <property type="component" value="Unassembled WGS sequence"/>
</dbReference>
<proteinExistence type="predicted"/>
<sequence>MDVKLLVKIPKGIHLIYQGDLKGKCLSLNKAFYRVKQAWLLWFKLITKIFIELGFKQPLIGPFVFYSIERNFRCIIPLYVDDMRILIDDAGKVRTLIASIGFDYKEQQATNLSALKYPRTTII</sequence>
<evidence type="ECO:0000313" key="3">
    <source>
        <dbReference type="Proteomes" id="UP001168821"/>
    </source>
</evidence>
<comment type="caution">
    <text evidence="2">The sequence shown here is derived from an EMBL/GenBank/DDBJ whole genome shotgun (WGS) entry which is preliminary data.</text>
</comment>
<dbReference type="InterPro" id="IPR013103">
    <property type="entry name" value="RVT_2"/>
</dbReference>
<gene>
    <name evidence="2" type="ORF">Zmor_004214</name>
</gene>
<organism evidence="2 3">
    <name type="scientific">Zophobas morio</name>
    <dbReference type="NCBI Taxonomy" id="2755281"/>
    <lineage>
        <taxon>Eukaryota</taxon>
        <taxon>Metazoa</taxon>
        <taxon>Ecdysozoa</taxon>
        <taxon>Arthropoda</taxon>
        <taxon>Hexapoda</taxon>
        <taxon>Insecta</taxon>
        <taxon>Pterygota</taxon>
        <taxon>Neoptera</taxon>
        <taxon>Endopterygota</taxon>
        <taxon>Coleoptera</taxon>
        <taxon>Polyphaga</taxon>
        <taxon>Cucujiformia</taxon>
        <taxon>Tenebrionidae</taxon>
        <taxon>Zophobas</taxon>
    </lineage>
</organism>
<name>A0AA38HK04_9CUCU</name>
<dbReference type="EMBL" id="JALNTZ010000133">
    <property type="protein sequence ID" value="KAJ3636405.1"/>
    <property type="molecule type" value="Genomic_DNA"/>
</dbReference>